<name>X1DG12_9ZZZZ</name>
<protein>
    <recommendedName>
        <fullName evidence="1">PEP-utilising enzyme mobile domain-containing protein</fullName>
    </recommendedName>
</protein>
<dbReference type="GO" id="GO:0016772">
    <property type="term" value="F:transferase activity, transferring phosphorus-containing groups"/>
    <property type="evidence" value="ECO:0007669"/>
    <property type="project" value="InterPro"/>
</dbReference>
<dbReference type="Pfam" id="PF00391">
    <property type="entry name" value="PEP-utilizers"/>
    <property type="match status" value="1"/>
</dbReference>
<feature type="non-terminal residue" evidence="2">
    <location>
        <position position="1"/>
    </location>
</feature>
<reference evidence="2" key="1">
    <citation type="journal article" date="2014" name="Front. Microbiol.">
        <title>High frequency of phylogenetically diverse reductive dehalogenase-homologous genes in deep subseafloor sedimentary metagenomes.</title>
        <authorList>
            <person name="Kawai M."/>
            <person name="Futagami T."/>
            <person name="Toyoda A."/>
            <person name="Takaki Y."/>
            <person name="Nishi S."/>
            <person name="Hori S."/>
            <person name="Arai W."/>
            <person name="Tsubouchi T."/>
            <person name="Morono Y."/>
            <person name="Uchiyama I."/>
            <person name="Ito T."/>
            <person name="Fujiyama A."/>
            <person name="Inagaki F."/>
            <person name="Takami H."/>
        </authorList>
    </citation>
    <scope>NUCLEOTIDE SEQUENCE</scope>
    <source>
        <strain evidence="2">Expedition CK06-06</strain>
    </source>
</reference>
<dbReference type="Gene3D" id="3.50.30.10">
    <property type="entry name" value="Phosphohistidine domain"/>
    <property type="match status" value="1"/>
</dbReference>
<dbReference type="AlphaFoldDB" id="X1DG12"/>
<evidence type="ECO:0000313" key="2">
    <source>
        <dbReference type="EMBL" id="GAH19796.1"/>
    </source>
</evidence>
<dbReference type="EMBL" id="BARU01000351">
    <property type="protein sequence ID" value="GAH19796.1"/>
    <property type="molecule type" value="Genomic_DNA"/>
</dbReference>
<gene>
    <name evidence="2" type="ORF">S03H2_01247</name>
</gene>
<dbReference type="PANTHER" id="PTHR43615">
    <property type="entry name" value="PHOSPHOENOLPYRUVATE SYNTHASE-RELATED"/>
    <property type="match status" value="1"/>
</dbReference>
<dbReference type="PANTHER" id="PTHR43615:SF1">
    <property type="entry name" value="PPDK_N DOMAIN-CONTAINING PROTEIN"/>
    <property type="match status" value="1"/>
</dbReference>
<dbReference type="InterPro" id="IPR008279">
    <property type="entry name" value="PEP-util_enz_mobile_dom"/>
</dbReference>
<organism evidence="2">
    <name type="scientific">marine sediment metagenome</name>
    <dbReference type="NCBI Taxonomy" id="412755"/>
    <lineage>
        <taxon>unclassified sequences</taxon>
        <taxon>metagenomes</taxon>
        <taxon>ecological metagenomes</taxon>
    </lineage>
</organism>
<dbReference type="InterPro" id="IPR051549">
    <property type="entry name" value="PEP_Utilizing_Enz"/>
</dbReference>
<feature type="domain" description="PEP-utilising enzyme mobile" evidence="1">
    <location>
        <begin position="1"/>
        <end position="56"/>
    </location>
</feature>
<comment type="caution">
    <text evidence="2">The sequence shown here is derived from an EMBL/GenBank/DDBJ whole genome shotgun (WGS) entry which is preliminary data.</text>
</comment>
<dbReference type="SUPFAM" id="SSF52009">
    <property type="entry name" value="Phosphohistidine domain"/>
    <property type="match status" value="1"/>
</dbReference>
<accession>X1DG12</accession>
<dbReference type="InterPro" id="IPR036637">
    <property type="entry name" value="Phosphohistidine_dom_sf"/>
</dbReference>
<evidence type="ECO:0000259" key="1">
    <source>
        <dbReference type="Pfam" id="PF00391"/>
    </source>
</evidence>
<sequence length="64" mass="6718">TPIFSKIGGLITETGGVLSHGAVVSREYSIPAVTNITNACEIFKTGQIVKIDGYSGIVIPQKNI</sequence>
<proteinExistence type="predicted"/>